<dbReference type="Gene3D" id="3.30.1460.10">
    <property type="match status" value="1"/>
</dbReference>
<dbReference type="AlphaFoldDB" id="A0A6M0RYF8"/>
<name>A0A6M0RYF8_9CYAN</name>
<dbReference type="EMBL" id="QXHD01000004">
    <property type="protein sequence ID" value="NEZ60950.1"/>
    <property type="molecule type" value="Genomic_DNA"/>
</dbReference>
<proteinExistence type="predicted"/>
<organism evidence="1 2">
    <name type="scientific">Adonisia turfae CCMR0081</name>
    <dbReference type="NCBI Taxonomy" id="2292702"/>
    <lineage>
        <taxon>Bacteria</taxon>
        <taxon>Bacillati</taxon>
        <taxon>Cyanobacteriota</taxon>
        <taxon>Adonisia</taxon>
        <taxon>Adonisia turfae</taxon>
    </lineage>
</organism>
<gene>
    <name evidence="1" type="ORF">DXZ20_36025</name>
</gene>
<evidence type="ECO:0000313" key="1">
    <source>
        <dbReference type="EMBL" id="NEZ60950.1"/>
    </source>
</evidence>
<accession>A0A6M0RYF8</accession>
<evidence type="ECO:0008006" key="3">
    <source>
        <dbReference type="Google" id="ProtNLM"/>
    </source>
</evidence>
<dbReference type="InterPro" id="IPR010261">
    <property type="entry name" value="Tir_chaperone"/>
</dbReference>
<protein>
    <recommendedName>
        <fullName evidence="3">Type III secretion system chaperone</fullName>
    </recommendedName>
</protein>
<dbReference type="CDD" id="cd16364">
    <property type="entry name" value="T3SC_I-like"/>
    <property type="match status" value="1"/>
</dbReference>
<dbReference type="Proteomes" id="UP000481033">
    <property type="component" value="Unassembled WGS sequence"/>
</dbReference>
<dbReference type="Pfam" id="PF05932">
    <property type="entry name" value="CesT"/>
    <property type="match status" value="1"/>
</dbReference>
<keyword evidence="2" id="KW-1185">Reference proteome</keyword>
<comment type="caution">
    <text evidence="1">The sequence shown here is derived from an EMBL/GenBank/DDBJ whole genome shotgun (WGS) entry which is preliminary data.</text>
</comment>
<evidence type="ECO:0000313" key="2">
    <source>
        <dbReference type="Proteomes" id="UP000481033"/>
    </source>
</evidence>
<reference evidence="1 2" key="1">
    <citation type="journal article" date="2020" name="Microb. Ecol.">
        <title>Ecogenomics of the Marine Benthic Filamentous Cyanobacterium Adonisia.</title>
        <authorList>
            <person name="Walter J.M."/>
            <person name="Coutinho F.H."/>
            <person name="Leomil L."/>
            <person name="Hargreaves P.I."/>
            <person name="Campeao M.E."/>
            <person name="Vieira V.V."/>
            <person name="Silva B.S."/>
            <person name="Fistarol G.O."/>
            <person name="Salomon P.S."/>
            <person name="Sawabe T."/>
            <person name="Mino S."/>
            <person name="Hosokawa M."/>
            <person name="Miyashita H."/>
            <person name="Maruyama F."/>
            <person name="van Verk M.C."/>
            <person name="Dutilh B.E."/>
            <person name="Thompson C.C."/>
            <person name="Thompson F.L."/>
        </authorList>
    </citation>
    <scope>NUCLEOTIDE SEQUENCE [LARGE SCALE GENOMIC DNA]</scope>
    <source>
        <strain evidence="1 2">CCMR0081</strain>
    </source>
</reference>
<dbReference type="SUPFAM" id="SSF69635">
    <property type="entry name" value="Type III secretory system chaperone-like"/>
    <property type="match status" value="1"/>
</dbReference>
<sequence>MGSFWLFSMAATFIAPTMTLIPRTAAFVTAGLMATSIPLVTTAACAQTPKRLELMTLARLEQILQSEVDNVEGENGQWQFRVSDRTVIILADANNDRMRVFSPVMPVEELTAQQVQAMLAANFHTALDARYAVTDGAVVAVYLHPLSTLQGDNFRSALRQVVSLAETFGTSYSSNELNFGLRQRQRRSNVEEI</sequence>